<dbReference type="AlphaFoldDB" id="A0A6A6DPB3"/>
<evidence type="ECO:0000313" key="3">
    <source>
        <dbReference type="Proteomes" id="UP000800200"/>
    </source>
</evidence>
<keyword evidence="1" id="KW-0732">Signal</keyword>
<name>A0A6A6DPB3_9PEZI</name>
<accession>A0A6A6DPB3</accession>
<reference evidence="2" key="1">
    <citation type="journal article" date="2020" name="Stud. Mycol.">
        <title>101 Dothideomycetes genomes: a test case for predicting lifestyles and emergence of pathogens.</title>
        <authorList>
            <person name="Haridas S."/>
            <person name="Albert R."/>
            <person name="Binder M."/>
            <person name="Bloem J."/>
            <person name="Labutti K."/>
            <person name="Salamov A."/>
            <person name="Andreopoulos B."/>
            <person name="Baker S."/>
            <person name="Barry K."/>
            <person name="Bills G."/>
            <person name="Bluhm B."/>
            <person name="Cannon C."/>
            <person name="Castanera R."/>
            <person name="Culley D."/>
            <person name="Daum C."/>
            <person name="Ezra D."/>
            <person name="Gonzalez J."/>
            <person name="Henrissat B."/>
            <person name="Kuo A."/>
            <person name="Liang C."/>
            <person name="Lipzen A."/>
            <person name="Lutzoni F."/>
            <person name="Magnuson J."/>
            <person name="Mondo S."/>
            <person name="Nolan M."/>
            <person name="Ohm R."/>
            <person name="Pangilinan J."/>
            <person name="Park H.-J."/>
            <person name="Ramirez L."/>
            <person name="Alfaro M."/>
            <person name="Sun H."/>
            <person name="Tritt A."/>
            <person name="Yoshinaga Y."/>
            <person name="Zwiers L.-H."/>
            <person name="Turgeon B."/>
            <person name="Goodwin S."/>
            <person name="Spatafora J."/>
            <person name="Crous P."/>
            <person name="Grigoriev I."/>
        </authorList>
    </citation>
    <scope>NUCLEOTIDE SEQUENCE</scope>
    <source>
        <strain evidence="2">CBS 207.26</strain>
    </source>
</reference>
<gene>
    <name evidence="2" type="ORF">K469DRAFT_692182</name>
</gene>
<evidence type="ECO:0000256" key="1">
    <source>
        <dbReference type="SAM" id="SignalP"/>
    </source>
</evidence>
<protein>
    <submittedName>
        <fullName evidence="2">Uncharacterized protein</fullName>
    </submittedName>
</protein>
<proteinExistence type="predicted"/>
<feature type="chain" id="PRO_5025686108" evidence="1">
    <location>
        <begin position="20"/>
        <end position="184"/>
    </location>
</feature>
<evidence type="ECO:0000313" key="2">
    <source>
        <dbReference type="EMBL" id="KAF2181321.1"/>
    </source>
</evidence>
<sequence length="184" mass="20025">MLSGLMSFMLVILSGQTATLPLVSPQGSSAEYMRGQFAPSVAKTRFGAMEKEVAWRACRNFTSSKDIQEVTIRRNQSRNLAIHVIAALLLAPKALLGGAGTVLELPRIASSVPAEDSQMIAVEKVIDGVVTMVNRFISNLVGKVEGGFKRVYNEQTHAFFKQMSKDTVALMFGKKDEAGQNLMD</sequence>
<organism evidence="2 3">
    <name type="scientific">Zopfia rhizophila CBS 207.26</name>
    <dbReference type="NCBI Taxonomy" id="1314779"/>
    <lineage>
        <taxon>Eukaryota</taxon>
        <taxon>Fungi</taxon>
        <taxon>Dikarya</taxon>
        <taxon>Ascomycota</taxon>
        <taxon>Pezizomycotina</taxon>
        <taxon>Dothideomycetes</taxon>
        <taxon>Dothideomycetes incertae sedis</taxon>
        <taxon>Zopfiaceae</taxon>
        <taxon>Zopfia</taxon>
    </lineage>
</organism>
<keyword evidence="3" id="KW-1185">Reference proteome</keyword>
<dbReference type="Proteomes" id="UP000800200">
    <property type="component" value="Unassembled WGS sequence"/>
</dbReference>
<feature type="signal peptide" evidence="1">
    <location>
        <begin position="1"/>
        <end position="19"/>
    </location>
</feature>
<dbReference type="EMBL" id="ML994653">
    <property type="protein sequence ID" value="KAF2181321.1"/>
    <property type="molecule type" value="Genomic_DNA"/>
</dbReference>